<evidence type="ECO:0000313" key="2">
    <source>
        <dbReference type="Proteomes" id="UP000828390"/>
    </source>
</evidence>
<reference evidence="1" key="1">
    <citation type="journal article" date="2019" name="bioRxiv">
        <title>The Genome of the Zebra Mussel, Dreissena polymorpha: A Resource for Invasive Species Research.</title>
        <authorList>
            <person name="McCartney M.A."/>
            <person name="Auch B."/>
            <person name="Kono T."/>
            <person name="Mallez S."/>
            <person name="Zhang Y."/>
            <person name="Obille A."/>
            <person name="Becker A."/>
            <person name="Abrahante J.E."/>
            <person name="Garbe J."/>
            <person name="Badalamenti J.P."/>
            <person name="Herman A."/>
            <person name="Mangelson H."/>
            <person name="Liachko I."/>
            <person name="Sullivan S."/>
            <person name="Sone E.D."/>
            <person name="Koren S."/>
            <person name="Silverstein K.A.T."/>
            <person name="Beckman K.B."/>
            <person name="Gohl D.M."/>
        </authorList>
    </citation>
    <scope>NUCLEOTIDE SEQUENCE</scope>
    <source>
        <strain evidence="1">Duluth1</strain>
        <tissue evidence="1">Whole animal</tissue>
    </source>
</reference>
<dbReference type="EMBL" id="JAIWYP010000014">
    <property type="protein sequence ID" value="KAH3710420.1"/>
    <property type="molecule type" value="Genomic_DNA"/>
</dbReference>
<sequence length="104" mass="12231">MWVASPGSKRGPCKESHLIQKYRSLSTTRFLPSTTLPPWTIFRERGKSPRSEVLTRFSNSHASGHVFQQTLRYHNNKLLKSKYAPWWPSFSSSLNHFQRKLIYH</sequence>
<accession>A0A9D4BUR3</accession>
<reference evidence="1" key="2">
    <citation type="submission" date="2020-11" db="EMBL/GenBank/DDBJ databases">
        <authorList>
            <person name="McCartney M.A."/>
            <person name="Auch B."/>
            <person name="Kono T."/>
            <person name="Mallez S."/>
            <person name="Becker A."/>
            <person name="Gohl D.M."/>
            <person name="Silverstein K.A.T."/>
            <person name="Koren S."/>
            <person name="Bechman K.B."/>
            <person name="Herman A."/>
            <person name="Abrahante J.E."/>
            <person name="Garbe J."/>
        </authorList>
    </citation>
    <scope>NUCLEOTIDE SEQUENCE</scope>
    <source>
        <strain evidence="1">Duluth1</strain>
        <tissue evidence="1">Whole animal</tissue>
    </source>
</reference>
<protein>
    <submittedName>
        <fullName evidence="1">Uncharacterized protein</fullName>
    </submittedName>
</protein>
<dbReference type="Proteomes" id="UP000828390">
    <property type="component" value="Unassembled WGS sequence"/>
</dbReference>
<proteinExistence type="predicted"/>
<organism evidence="1 2">
    <name type="scientific">Dreissena polymorpha</name>
    <name type="common">Zebra mussel</name>
    <name type="synonym">Mytilus polymorpha</name>
    <dbReference type="NCBI Taxonomy" id="45954"/>
    <lineage>
        <taxon>Eukaryota</taxon>
        <taxon>Metazoa</taxon>
        <taxon>Spiralia</taxon>
        <taxon>Lophotrochozoa</taxon>
        <taxon>Mollusca</taxon>
        <taxon>Bivalvia</taxon>
        <taxon>Autobranchia</taxon>
        <taxon>Heteroconchia</taxon>
        <taxon>Euheterodonta</taxon>
        <taxon>Imparidentia</taxon>
        <taxon>Neoheterodontei</taxon>
        <taxon>Myida</taxon>
        <taxon>Dreissenoidea</taxon>
        <taxon>Dreissenidae</taxon>
        <taxon>Dreissena</taxon>
    </lineage>
</organism>
<evidence type="ECO:0000313" key="1">
    <source>
        <dbReference type="EMBL" id="KAH3710420.1"/>
    </source>
</evidence>
<keyword evidence="2" id="KW-1185">Reference proteome</keyword>
<comment type="caution">
    <text evidence="1">The sequence shown here is derived from an EMBL/GenBank/DDBJ whole genome shotgun (WGS) entry which is preliminary data.</text>
</comment>
<name>A0A9D4BUR3_DREPO</name>
<dbReference type="AlphaFoldDB" id="A0A9D4BUR3"/>
<gene>
    <name evidence="1" type="ORF">DPMN_069901</name>
</gene>